<reference evidence="3" key="1">
    <citation type="journal article" date="2023" name="Mol. Phylogenet. Evol.">
        <title>Genome-scale phylogeny and comparative genomics of the fungal order Sordariales.</title>
        <authorList>
            <person name="Hensen N."/>
            <person name="Bonometti L."/>
            <person name="Westerberg I."/>
            <person name="Brannstrom I.O."/>
            <person name="Guillou S."/>
            <person name="Cros-Aarteil S."/>
            <person name="Calhoun S."/>
            <person name="Haridas S."/>
            <person name="Kuo A."/>
            <person name="Mondo S."/>
            <person name="Pangilinan J."/>
            <person name="Riley R."/>
            <person name="LaButti K."/>
            <person name="Andreopoulos B."/>
            <person name="Lipzen A."/>
            <person name="Chen C."/>
            <person name="Yan M."/>
            <person name="Daum C."/>
            <person name="Ng V."/>
            <person name="Clum A."/>
            <person name="Steindorff A."/>
            <person name="Ohm R.A."/>
            <person name="Martin F."/>
            <person name="Silar P."/>
            <person name="Natvig D.O."/>
            <person name="Lalanne C."/>
            <person name="Gautier V."/>
            <person name="Ament-Velasquez S.L."/>
            <person name="Kruys A."/>
            <person name="Hutchinson M.I."/>
            <person name="Powell A.J."/>
            <person name="Barry K."/>
            <person name="Miller A.N."/>
            <person name="Grigoriev I.V."/>
            <person name="Debuchy R."/>
            <person name="Gladieux P."/>
            <person name="Hiltunen Thoren M."/>
            <person name="Johannesson H."/>
        </authorList>
    </citation>
    <scope>NUCLEOTIDE SEQUENCE [LARGE SCALE GENOMIC DNA]</scope>
    <source>
        <strain evidence="3">CBS 340.73</strain>
    </source>
</reference>
<gene>
    <name evidence="2" type="ORF">QBC46DRAFT_384843</name>
</gene>
<dbReference type="EMBL" id="MU853794">
    <property type="protein sequence ID" value="KAK3940554.1"/>
    <property type="molecule type" value="Genomic_DNA"/>
</dbReference>
<keyword evidence="3" id="KW-1185">Reference proteome</keyword>
<sequence>MPSAILATTSKPVCPNHSIPDLRRIGTLGILSARQRRRLVVVRECWRQHMEAPFSPPHPLSDMTHDHQEDNDNHGSKYKGNSSQAAAGNSPVPSTADAARQSEVIGNNHSSSATSKEVQRCENAAYTVTPAAASHYLARGEPQDKAIVTNAVNAKARRLACEDLNNGTKTQFAVSTIGSVSARFGSASESTNDGSESAGHQRPEHPSLEARQELTMMHVAAHRRDHHPRLIDLPYQRTIRDEQSEIVAQASLALEATFGPESPRDAVSLARYPPEILEPMEALVLQVPDTIGEHNPH</sequence>
<evidence type="ECO:0000256" key="1">
    <source>
        <dbReference type="SAM" id="MobiDB-lite"/>
    </source>
</evidence>
<feature type="region of interest" description="Disordered" evidence="1">
    <location>
        <begin position="184"/>
        <end position="205"/>
    </location>
</feature>
<name>A0AAN6N7G3_9PEZI</name>
<accession>A0AAN6N7G3</accession>
<dbReference type="AlphaFoldDB" id="A0AAN6N7G3"/>
<evidence type="ECO:0000313" key="2">
    <source>
        <dbReference type="EMBL" id="KAK3940554.1"/>
    </source>
</evidence>
<feature type="compositionally biased region" description="Basic and acidic residues" evidence="1">
    <location>
        <begin position="63"/>
        <end position="75"/>
    </location>
</feature>
<feature type="compositionally biased region" description="Polar residues" evidence="1">
    <location>
        <begin position="79"/>
        <end position="93"/>
    </location>
</feature>
<evidence type="ECO:0000313" key="3">
    <source>
        <dbReference type="Proteomes" id="UP001303473"/>
    </source>
</evidence>
<feature type="region of interest" description="Disordered" evidence="1">
    <location>
        <begin position="51"/>
        <end position="99"/>
    </location>
</feature>
<protein>
    <submittedName>
        <fullName evidence="2">Uncharacterized protein</fullName>
    </submittedName>
</protein>
<organism evidence="2 3">
    <name type="scientific">Diplogelasinospora grovesii</name>
    <dbReference type="NCBI Taxonomy" id="303347"/>
    <lineage>
        <taxon>Eukaryota</taxon>
        <taxon>Fungi</taxon>
        <taxon>Dikarya</taxon>
        <taxon>Ascomycota</taxon>
        <taxon>Pezizomycotina</taxon>
        <taxon>Sordariomycetes</taxon>
        <taxon>Sordariomycetidae</taxon>
        <taxon>Sordariales</taxon>
        <taxon>Diplogelasinosporaceae</taxon>
        <taxon>Diplogelasinospora</taxon>
    </lineage>
</organism>
<dbReference type="Proteomes" id="UP001303473">
    <property type="component" value="Unassembled WGS sequence"/>
</dbReference>
<proteinExistence type="predicted"/>
<comment type="caution">
    <text evidence="2">The sequence shown here is derived from an EMBL/GenBank/DDBJ whole genome shotgun (WGS) entry which is preliminary data.</text>
</comment>